<protein>
    <submittedName>
        <fullName evidence="1">Uncharacterized protein</fullName>
    </submittedName>
</protein>
<accession>A0A8T1MSB8</accession>
<dbReference type="EMBL" id="NIRI02000042">
    <property type="protein sequence ID" value="KAG5452264.1"/>
    <property type="molecule type" value="Genomic_DNA"/>
</dbReference>
<name>A0A8T1MSB8_CLOSI</name>
<evidence type="ECO:0000313" key="1">
    <source>
        <dbReference type="EMBL" id="KAG5452264.1"/>
    </source>
</evidence>
<keyword evidence="2" id="KW-1185">Reference proteome</keyword>
<gene>
    <name evidence="1" type="ORF">CSKR_201632</name>
</gene>
<dbReference type="OrthoDB" id="6256193at2759"/>
<feature type="non-terminal residue" evidence="1">
    <location>
        <position position="1"/>
    </location>
</feature>
<comment type="caution">
    <text evidence="1">The sequence shown here is derived from an EMBL/GenBank/DDBJ whole genome shotgun (WGS) entry which is preliminary data.</text>
</comment>
<reference evidence="1 2" key="1">
    <citation type="journal article" date="2018" name="Biotechnol. Adv.">
        <title>Improved genomic resources and new bioinformatic workflow for the carcinogenic parasite Clonorchis sinensis: Biotechnological implications.</title>
        <authorList>
            <person name="Wang D."/>
            <person name="Korhonen P.K."/>
            <person name="Gasser R.B."/>
            <person name="Young N.D."/>
        </authorList>
    </citation>
    <scope>NUCLEOTIDE SEQUENCE [LARGE SCALE GENOMIC DNA]</scope>
    <source>
        <strain evidence="1">Cs-k2</strain>
    </source>
</reference>
<dbReference type="AlphaFoldDB" id="A0A8T1MSB8"/>
<organism evidence="1 2">
    <name type="scientific">Clonorchis sinensis</name>
    <name type="common">Chinese liver fluke</name>
    <dbReference type="NCBI Taxonomy" id="79923"/>
    <lineage>
        <taxon>Eukaryota</taxon>
        <taxon>Metazoa</taxon>
        <taxon>Spiralia</taxon>
        <taxon>Lophotrochozoa</taxon>
        <taxon>Platyhelminthes</taxon>
        <taxon>Trematoda</taxon>
        <taxon>Digenea</taxon>
        <taxon>Opisthorchiida</taxon>
        <taxon>Opisthorchiata</taxon>
        <taxon>Opisthorchiidae</taxon>
        <taxon>Clonorchis</taxon>
    </lineage>
</organism>
<evidence type="ECO:0000313" key="2">
    <source>
        <dbReference type="Proteomes" id="UP000286415"/>
    </source>
</evidence>
<reference evidence="1 2" key="2">
    <citation type="journal article" date="2021" name="Genomics">
        <title>High-quality reference genome for Clonorchis sinensis.</title>
        <authorList>
            <person name="Young N.D."/>
            <person name="Stroehlein A.J."/>
            <person name="Kinkar L."/>
            <person name="Wang T."/>
            <person name="Sohn W.M."/>
            <person name="Chang B.C.H."/>
            <person name="Kaur P."/>
            <person name="Weisz D."/>
            <person name="Dudchenko O."/>
            <person name="Aiden E.L."/>
            <person name="Korhonen P.K."/>
            <person name="Gasser R.B."/>
        </authorList>
    </citation>
    <scope>NUCLEOTIDE SEQUENCE [LARGE SCALE GENOMIC DNA]</scope>
    <source>
        <strain evidence="1">Cs-k2</strain>
    </source>
</reference>
<proteinExistence type="predicted"/>
<dbReference type="Proteomes" id="UP000286415">
    <property type="component" value="Unassembled WGS sequence"/>
</dbReference>
<sequence length="170" mass="19492">YSNKNTAMNPSHTTLEELVERYIHAPKNKQAFYNTERWMHTNLKKDNAESILISLKKFFSAFFTRNVKRCQPYNPREFAVLASLLAAFMDCRFWAGFPPSSNEASWCELTLVGTPIYLIDVLLQMTTVAGTSEFAQGIYRLEIELTSFIRLDEYSACLGPTSNARLTRLD</sequence>